<evidence type="ECO:0008006" key="3">
    <source>
        <dbReference type="Google" id="ProtNLM"/>
    </source>
</evidence>
<evidence type="ECO:0000313" key="2">
    <source>
        <dbReference type="Proteomes" id="UP000182272"/>
    </source>
</evidence>
<proteinExistence type="predicted"/>
<dbReference type="AlphaFoldDB" id="A0A1H6NX39"/>
<organism evidence="1 2">
    <name type="scientific">Pseudomonas asplenii</name>
    <dbReference type="NCBI Taxonomy" id="53407"/>
    <lineage>
        <taxon>Bacteria</taxon>
        <taxon>Pseudomonadati</taxon>
        <taxon>Pseudomonadota</taxon>
        <taxon>Gammaproteobacteria</taxon>
        <taxon>Pseudomonadales</taxon>
        <taxon>Pseudomonadaceae</taxon>
        <taxon>Pseudomonas</taxon>
    </lineage>
</organism>
<dbReference type="OrthoDB" id="9108284at2"/>
<protein>
    <recommendedName>
        <fullName evidence="3">Polyketide cyclase / dehydrase and lipid transport</fullName>
    </recommendedName>
</protein>
<evidence type="ECO:0000313" key="1">
    <source>
        <dbReference type="EMBL" id="SEI21498.1"/>
    </source>
</evidence>
<dbReference type="RefSeq" id="WP_019361516.1">
    <property type="nucleotide sequence ID" value="NZ_LT629972.1"/>
</dbReference>
<dbReference type="EMBL" id="LT629972">
    <property type="protein sequence ID" value="SEI21498.1"/>
    <property type="molecule type" value="Genomic_DNA"/>
</dbReference>
<name>A0A1H6NX39_9PSED</name>
<sequence length="157" mass="18213">MTQRRITLIMPASAAEAFEAFHNHDIRRQWDTLLSAAGVEGGGNHPYIGAITFNQGRGWKRHFALRTRFVNYLPPKVAAAVLVEPAGWFHWWAASMRHRDLGNQTSELIYTFNVQLRPRWLGWLLDPLVQRIFEYETRQRFAAMAGYLRDRNDTQAS</sequence>
<gene>
    <name evidence="1" type="ORF">SAMN05216581_4520</name>
</gene>
<dbReference type="Proteomes" id="UP000182272">
    <property type="component" value="Chromosome I"/>
</dbReference>
<reference evidence="1 2" key="1">
    <citation type="submission" date="2016-10" db="EMBL/GenBank/DDBJ databases">
        <authorList>
            <person name="de Groot N.N."/>
        </authorList>
    </citation>
    <scope>NUCLEOTIDE SEQUENCE [LARGE SCALE GENOMIC DNA]</scope>
    <source>
        <strain evidence="1 2">LMG 2158</strain>
    </source>
</reference>
<accession>A0A1H6NX39</accession>
<dbReference type="SUPFAM" id="SSF55961">
    <property type="entry name" value="Bet v1-like"/>
    <property type="match status" value="1"/>
</dbReference>